<dbReference type="Proteomes" id="UP001227831">
    <property type="component" value="Unassembled WGS sequence"/>
</dbReference>
<dbReference type="InterPro" id="IPR058592">
    <property type="entry name" value="Gtf3_C"/>
</dbReference>
<dbReference type="Gene3D" id="3.40.50.2000">
    <property type="entry name" value="Glycogen Phosphorylase B"/>
    <property type="match status" value="2"/>
</dbReference>
<dbReference type="RefSeq" id="WP_308702748.1">
    <property type="nucleotide sequence ID" value="NZ_AP027463.1"/>
</dbReference>
<evidence type="ECO:0000313" key="5">
    <source>
        <dbReference type="Proteomes" id="UP001227831"/>
    </source>
</evidence>
<dbReference type="Pfam" id="PF26334">
    <property type="entry name" value="Gtf3_N"/>
    <property type="match status" value="1"/>
</dbReference>
<dbReference type="SUPFAM" id="SSF53756">
    <property type="entry name" value="UDP-Glycosyltransferase/glycogen phosphorylase"/>
    <property type="match status" value="1"/>
</dbReference>
<evidence type="ECO:0000256" key="1">
    <source>
        <dbReference type="ARBA" id="ARBA00022679"/>
    </source>
</evidence>
<keyword evidence="5" id="KW-1185">Reference proteome</keyword>
<comment type="caution">
    <text evidence="4">The sequence shown here is derived from an EMBL/GenBank/DDBJ whole genome shotgun (WGS) entry which is preliminary data.</text>
</comment>
<dbReference type="InterPro" id="IPR058591">
    <property type="entry name" value="Gtf3_N"/>
</dbReference>
<reference evidence="4 5" key="1">
    <citation type="journal article" date="2023" name="Int. J. Syst. Evol. Microbiol.">
        <title>Lactiplantibacillus brownii sp. nov., a novel psychrotolerant species isolated from sauerkraut.</title>
        <authorList>
            <person name="Heng Y.C."/>
            <person name="Silvaraju S."/>
            <person name="Lee J.K.Y."/>
            <person name="Kittelmann S."/>
        </authorList>
    </citation>
    <scope>NUCLEOTIDE SEQUENCE [LARGE SCALE GENOMIC DNA]</scope>
    <source>
        <strain evidence="4 5">WILCCON 0030</strain>
    </source>
</reference>
<accession>A0ABU1A9C5</accession>
<proteinExistence type="predicted"/>
<protein>
    <recommendedName>
        <fullName evidence="6">Beta-1,6-galactofuranosyltransferase</fullName>
    </recommendedName>
</protein>
<evidence type="ECO:0000259" key="2">
    <source>
        <dbReference type="Pfam" id="PF26334"/>
    </source>
</evidence>
<dbReference type="EMBL" id="JAVCWF010000001">
    <property type="protein sequence ID" value="MDQ7936965.1"/>
    <property type="molecule type" value="Genomic_DNA"/>
</dbReference>
<evidence type="ECO:0000313" key="4">
    <source>
        <dbReference type="EMBL" id="MDQ7936965.1"/>
    </source>
</evidence>
<organism evidence="4 5">
    <name type="scientific">Lactiplantibacillus brownii</name>
    <dbReference type="NCBI Taxonomy" id="3069269"/>
    <lineage>
        <taxon>Bacteria</taxon>
        <taxon>Bacillati</taxon>
        <taxon>Bacillota</taxon>
        <taxon>Bacilli</taxon>
        <taxon>Lactobacillales</taxon>
        <taxon>Lactobacillaceae</taxon>
        <taxon>Lactiplantibacillus</taxon>
    </lineage>
</organism>
<name>A0ABU1A9C5_9LACO</name>
<sequence length="340" mass="38550">MKYVLNVTYGEKNNAGSKAKADVTEILTKKLLFKAIQFQQLESRAERVHLGYSKIKHVLENVHSGDTLVIQYPTYNGHTLESLLLKKLQAKHVKLIAFVHDIDVLRYEKKIFYKNVAWECRLLNKFDVIISPNSRMTQLLKRNGLVRPVVNLQVYDYLQEQSFPMRSTQFQAISFAGNLTKSTFLSKVKIPTDYLLHLYGNKPDANVLENKRVKYHGSFSPEELINVMPNGFGLVWDGPNPRELSGTMGKYLGYNNPHKVSLYLSAGLPILISDKAAISDFIISNHVGIIVNNLDELAFTLKQVSSSDFLVLQKNAQKLGGKLREGYYSQLAVQQALNML</sequence>
<dbReference type="Pfam" id="PF26337">
    <property type="entry name" value="Gtf3_C"/>
    <property type="match status" value="1"/>
</dbReference>
<feature type="domain" description="Glucosyltransferase 3-like C-terminal" evidence="3">
    <location>
        <begin position="173"/>
        <end position="336"/>
    </location>
</feature>
<evidence type="ECO:0000259" key="3">
    <source>
        <dbReference type="Pfam" id="PF26337"/>
    </source>
</evidence>
<feature type="domain" description="Glucosyltransferase 3-like N-terminal" evidence="2">
    <location>
        <begin position="2"/>
        <end position="153"/>
    </location>
</feature>
<evidence type="ECO:0008006" key="6">
    <source>
        <dbReference type="Google" id="ProtNLM"/>
    </source>
</evidence>
<gene>
    <name evidence="4" type="ORF">RA086_04820</name>
</gene>
<dbReference type="PIRSF" id="PIRSF007023">
    <property type="entry name" value="UDP-Galf_transf"/>
    <property type="match status" value="1"/>
</dbReference>
<keyword evidence="1" id="KW-0808">Transferase</keyword>